<dbReference type="HOGENOM" id="CLU_3355783_0_0_9"/>
<accession>C8VWC2</accession>
<name>C8VWC2_DESAS</name>
<evidence type="ECO:0000313" key="2">
    <source>
        <dbReference type="Proteomes" id="UP000002217"/>
    </source>
</evidence>
<dbReference type="Proteomes" id="UP000002217">
    <property type="component" value="Chromosome"/>
</dbReference>
<sequence>MRFMKIYKYIVITDITDMSVALKNVYLLNREKVARK</sequence>
<organism evidence="1 2">
    <name type="scientific">Desulfofarcimen acetoxidans (strain ATCC 49208 / DSM 771 / KCTC 5769 / VKM B-1644 / 5575)</name>
    <name type="common">Desulfotomaculum acetoxidans</name>
    <dbReference type="NCBI Taxonomy" id="485916"/>
    <lineage>
        <taxon>Bacteria</taxon>
        <taxon>Bacillati</taxon>
        <taxon>Bacillota</taxon>
        <taxon>Clostridia</taxon>
        <taxon>Eubacteriales</taxon>
        <taxon>Peptococcaceae</taxon>
        <taxon>Desulfofarcimen</taxon>
    </lineage>
</organism>
<dbReference type="KEGG" id="dae:Dtox_1616"/>
<dbReference type="EMBL" id="CP001720">
    <property type="protein sequence ID" value="ACV62474.1"/>
    <property type="molecule type" value="Genomic_DNA"/>
</dbReference>
<protein>
    <submittedName>
        <fullName evidence="1">Uncharacterized protein</fullName>
    </submittedName>
</protein>
<reference evidence="1 2" key="1">
    <citation type="journal article" date="2009" name="Stand. Genomic Sci.">
        <title>Complete genome sequence of Desulfotomaculum acetoxidans type strain (5575).</title>
        <authorList>
            <person name="Spring S."/>
            <person name="Lapidus A."/>
            <person name="Schroder M."/>
            <person name="Gleim D."/>
            <person name="Sims D."/>
            <person name="Meincke L."/>
            <person name="Glavina Del Rio T."/>
            <person name="Tice H."/>
            <person name="Copeland A."/>
            <person name="Cheng J.F."/>
            <person name="Lucas S."/>
            <person name="Chen F."/>
            <person name="Nolan M."/>
            <person name="Bruce D."/>
            <person name="Goodwin L."/>
            <person name="Pitluck S."/>
            <person name="Ivanova N."/>
            <person name="Mavromatis K."/>
            <person name="Mikhailova N."/>
            <person name="Pati A."/>
            <person name="Chen A."/>
            <person name="Palaniappan K."/>
            <person name="Land M."/>
            <person name="Hauser L."/>
            <person name="Chang Y.J."/>
            <person name="Jeffries C.D."/>
            <person name="Chain P."/>
            <person name="Saunders E."/>
            <person name="Brettin T."/>
            <person name="Detter J.C."/>
            <person name="Goker M."/>
            <person name="Bristow J."/>
            <person name="Eisen J.A."/>
            <person name="Markowitz V."/>
            <person name="Hugenholtz P."/>
            <person name="Kyrpides N.C."/>
            <person name="Klenk H.P."/>
            <person name="Han C."/>
        </authorList>
    </citation>
    <scope>NUCLEOTIDE SEQUENCE [LARGE SCALE GENOMIC DNA]</scope>
    <source>
        <strain evidence="2">ATCC 49208 / DSM 771 / VKM B-1644</strain>
    </source>
</reference>
<proteinExistence type="predicted"/>
<gene>
    <name evidence="1" type="ordered locus">Dtox_1616</name>
</gene>
<keyword evidence="2" id="KW-1185">Reference proteome</keyword>
<dbReference type="AlphaFoldDB" id="C8VWC2"/>
<evidence type="ECO:0000313" key="1">
    <source>
        <dbReference type="EMBL" id="ACV62474.1"/>
    </source>
</evidence>